<protein>
    <submittedName>
        <fullName evidence="1">Uncharacterized protein</fullName>
    </submittedName>
</protein>
<keyword evidence="2" id="KW-1185">Reference proteome</keyword>
<evidence type="ECO:0000313" key="2">
    <source>
        <dbReference type="Proteomes" id="UP000729402"/>
    </source>
</evidence>
<dbReference type="OrthoDB" id="653429at2759"/>
<dbReference type="PANTHER" id="PTHR34835">
    <property type="entry name" value="OS07G0283600 PROTEIN-RELATED"/>
    <property type="match status" value="1"/>
</dbReference>
<organism evidence="1 2">
    <name type="scientific">Zizania palustris</name>
    <name type="common">Northern wild rice</name>
    <dbReference type="NCBI Taxonomy" id="103762"/>
    <lineage>
        <taxon>Eukaryota</taxon>
        <taxon>Viridiplantae</taxon>
        <taxon>Streptophyta</taxon>
        <taxon>Embryophyta</taxon>
        <taxon>Tracheophyta</taxon>
        <taxon>Spermatophyta</taxon>
        <taxon>Magnoliopsida</taxon>
        <taxon>Liliopsida</taxon>
        <taxon>Poales</taxon>
        <taxon>Poaceae</taxon>
        <taxon>BOP clade</taxon>
        <taxon>Oryzoideae</taxon>
        <taxon>Oryzeae</taxon>
        <taxon>Zizaniinae</taxon>
        <taxon>Zizania</taxon>
    </lineage>
</organism>
<proteinExistence type="predicted"/>
<gene>
    <name evidence="1" type="ORF">GUJ93_ZPchr0012g20304</name>
</gene>
<accession>A0A8J5WJH1</accession>
<reference evidence="1" key="1">
    <citation type="journal article" date="2021" name="bioRxiv">
        <title>Whole Genome Assembly and Annotation of Northern Wild Rice, Zizania palustris L., Supports a Whole Genome Duplication in the Zizania Genus.</title>
        <authorList>
            <person name="Haas M."/>
            <person name="Kono T."/>
            <person name="Macchietto M."/>
            <person name="Millas R."/>
            <person name="McGilp L."/>
            <person name="Shao M."/>
            <person name="Duquette J."/>
            <person name="Hirsch C.N."/>
            <person name="Kimball J."/>
        </authorList>
    </citation>
    <scope>NUCLEOTIDE SEQUENCE</scope>
    <source>
        <tissue evidence="1">Fresh leaf tissue</tissue>
    </source>
</reference>
<dbReference type="EMBL" id="JAAALK010000080">
    <property type="protein sequence ID" value="KAG8091565.1"/>
    <property type="molecule type" value="Genomic_DNA"/>
</dbReference>
<dbReference type="PANTHER" id="PTHR34835:SF71">
    <property type="entry name" value="UBIQUITIN-LIKE PROTEASE FAMILY PROFILE DOMAIN-CONTAINING PROTEIN"/>
    <property type="match status" value="1"/>
</dbReference>
<name>A0A8J5WJH1_ZIZPA</name>
<dbReference type="AlphaFoldDB" id="A0A8J5WJH1"/>
<comment type="caution">
    <text evidence="1">The sequence shown here is derived from an EMBL/GenBank/DDBJ whole genome shotgun (WGS) entry which is preliminary data.</text>
</comment>
<sequence>MPENVKLRIQQMRFGDLLKLRMGNISDRYLGRFLLDCVKEDPLRLQISRKVLPITPQVVAAVFGIPSEGVSFPKFSKQEMDQAKAELRKKCDELGMEGLFADKNKYQKLGTNGVPRWVLKHYVHQQSPQIPEIDECAVKYFMMCVCNALLFCTSNEKITGYDYLVCKDMSSLGGYNWAKVAVDDIQSNIIWWKKRRDATTPTLPGSIAFLVVYYLDNLECAPVQALSLDLPRSSLFKKDLVQKIIKLDKRTLQNGTVSFGVLHVLLLYFSDSRAALLLHFVVPRSPFLLLLPKSSRPGIHFFSSESSSTKTLPLPFSSGVPLPSQAATSGDGFLQSQAAPPLPLPFSSGVLLPSQAATGGDGDGRIRATHFFLSPDPGCAVLLATGSAPRAAPGRRIYTVRGPRCRSCRIPHCLAASMPSRLAA</sequence>
<dbReference type="Proteomes" id="UP000729402">
    <property type="component" value="Unassembled WGS sequence"/>
</dbReference>
<reference evidence="1" key="2">
    <citation type="submission" date="2021-02" db="EMBL/GenBank/DDBJ databases">
        <authorList>
            <person name="Kimball J.A."/>
            <person name="Haas M.W."/>
            <person name="Macchietto M."/>
            <person name="Kono T."/>
            <person name="Duquette J."/>
            <person name="Shao M."/>
        </authorList>
    </citation>
    <scope>NUCLEOTIDE SEQUENCE</scope>
    <source>
        <tissue evidence="1">Fresh leaf tissue</tissue>
    </source>
</reference>
<evidence type="ECO:0000313" key="1">
    <source>
        <dbReference type="EMBL" id="KAG8091565.1"/>
    </source>
</evidence>